<dbReference type="EMBL" id="VSRR010004324">
    <property type="protein sequence ID" value="MPC39314.1"/>
    <property type="molecule type" value="Genomic_DNA"/>
</dbReference>
<accession>A0A5B7F402</accession>
<comment type="caution">
    <text evidence="1">The sequence shown here is derived from an EMBL/GenBank/DDBJ whole genome shotgun (WGS) entry which is preliminary data.</text>
</comment>
<evidence type="ECO:0000313" key="1">
    <source>
        <dbReference type="EMBL" id="MPC39314.1"/>
    </source>
</evidence>
<dbReference type="Proteomes" id="UP000324222">
    <property type="component" value="Unassembled WGS sequence"/>
</dbReference>
<proteinExistence type="predicted"/>
<dbReference type="AlphaFoldDB" id="A0A5B7F402"/>
<reference evidence="1 2" key="1">
    <citation type="submission" date="2019-05" db="EMBL/GenBank/DDBJ databases">
        <title>Another draft genome of Portunus trituberculatus and its Hox gene families provides insights of decapod evolution.</title>
        <authorList>
            <person name="Jeong J.-H."/>
            <person name="Song I."/>
            <person name="Kim S."/>
            <person name="Choi T."/>
            <person name="Kim D."/>
            <person name="Ryu S."/>
            <person name="Kim W."/>
        </authorList>
    </citation>
    <scope>NUCLEOTIDE SEQUENCE [LARGE SCALE GENOMIC DNA]</scope>
    <source>
        <tissue evidence="1">Muscle</tissue>
    </source>
</reference>
<organism evidence="1 2">
    <name type="scientific">Portunus trituberculatus</name>
    <name type="common">Swimming crab</name>
    <name type="synonym">Neptunus trituberculatus</name>
    <dbReference type="NCBI Taxonomy" id="210409"/>
    <lineage>
        <taxon>Eukaryota</taxon>
        <taxon>Metazoa</taxon>
        <taxon>Ecdysozoa</taxon>
        <taxon>Arthropoda</taxon>
        <taxon>Crustacea</taxon>
        <taxon>Multicrustacea</taxon>
        <taxon>Malacostraca</taxon>
        <taxon>Eumalacostraca</taxon>
        <taxon>Eucarida</taxon>
        <taxon>Decapoda</taxon>
        <taxon>Pleocyemata</taxon>
        <taxon>Brachyura</taxon>
        <taxon>Eubrachyura</taxon>
        <taxon>Portunoidea</taxon>
        <taxon>Portunidae</taxon>
        <taxon>Portuninae</taxon>
        <taxon>Portunus</taxon>
    </lineage>
</organism>
<evidence type="ECO:0000313" key="2">
    <source>
        <dbReference type="Proteomes" id="UP000324222"/>
    </source>
</evidence>
<sequence>MSRSAEGKLDGRYLPALGLSSDCLSFPPRPVVPLGPVHWHRVAPSPLSHPPSFLSRSANVYLPSCLLSSASSSSSSSSFLKSQYTLAFLRRVVE</sequence>
<name>A0A5B7F402_PORTR</name>
<gene>
    <name evidence="1" type="ORF">E2C01_032846</name>
</gene>
<keyword evidence="2" id="KW-1185">Reference proteome</keyword>
<protein>
    <submittedName>
        <fullName evidence="1">Uncharacterized protein</fullName>
    </submittedName>
</protein>